<reference evidence="1" key="2">
    <citation type="submission" date="2020-09" db="EMBL/GenBank/DDBJ databases">
        <authorList>
            <person name="Sun Q."/>
            <person name="Zhou Y."/>
        </authorList>
    </citation>
    <scope>NUCLEOTIDE SEQUENCE</scope>
    <source>
        <strain evidence="1">CGMCC 1.12506</strain>
    </source>
</reference>
<dbReference type="EMBL" id="BMFG01000004">
    <property type="protein sequence ID" value="GGD24918.1"/>
    <property type="molecule type" value="Genomic_DNA"/>
</dbReference>
<accession>A0A917DBX3</accession>
<dbReference type="RefSeq" id="WP_188361817.1">
    <property type="nucleotide sequence ID" value="NZ_BMFG01000004.1"/>
</dbReference>
<dbReference type="Proteomes" id="UP000625735">
    <property type="component" value="Unassembled WGS sequence"/>
</dbReference>
<gene>
    <name evidence="1" type="ORF">GCM10011343_13850</name>
</gene>
<comment type="caution">
    <text evidence="1">The sequence shown here is derived from an EMBL/GenBank/DDBJ whole genome shotgun (WGS) entry which is preliminary data.</text>
</comment>
<reference evidence="1" key="1">
    <citation type="journal article" date="2014" name="Int. J. Syst. Evol. Microbiol.">
        <title>Complete genome sequence of Corynebacterium casei LMG S-19264T (=DSM 44701T), isolated from a smear-ripened cheese.</title>
        <authorList>
            <consortium name="US DOE Joint Genome Institute (JGI-PGF)"/>
            <person name="Walter F."/>
            <person name="Albersmeier A."/>
            <person name="Kalinowski J."/>
            <person name="Ruckert C."/>
        </authorList>
    </citation>
    <scope>NUCLEOTIDE SEQUENCE</scope>
    <source>
        <strain evidence="1">CGMCC 1.12506</strain>
    </source>
</reference>
<proteinExistence type="predicted"/>
<dbReference type="AlphaFoldDB" id="A0A917DBX3"/>
<protein>
    <submittedName>
        <fullName evidence="1">Uncharacterized protein</fullName>
    </submittedName>
</protein>
<sequence length="188" mass="22199">MNRIFFYLILLFANITFAQKNYKIGNISWTYEIPKNYFYQTDNFSQITTTGEKFLENDTNLNLDPEEDILFAIAKEKDSNFNIIMSSYLSGNNIKKFGINEYINKLIELFEEKYKELETPINISKEEIEIDGKVFYKIKNIISDPQKKYTTFLLIGEISNKELQILYVIDNEVDEKLITESILKSKFK</sequence>
<evidence type="ECO:0000313" key="1">
    <source>
        <dbReference type="EMBL" id="GGD24918.1"/>
    </source>
</evidence>
<name>A0A917DBX3_9FLAO</name>
<keyword evidence="2" id="KW-1185">Reference proteome</keyword>
<evidence type="ECO:0000313" key="2">
    <source>
        <dbReference type="Proteomes" id="UP000625735"/>
    </source>
</evidence>
<organism evidence="1 2">
    <name type="scientific">Flavobacterium orientale</name>
    <dbReference type="NCBI Taxonomy" id="1756020"/>
    <lineage>
        <taxon>Bacteria</taxon>
        <taxon>Pseudomonadati</taxon>
        <taxon>Bacteroidota</taxon>
        <taxon>Flavobacteriia</taxon>
        <taxon>Flavobacteriales</taxon>
        <taxon>Flavobacteriaceae</taxon>
        <taxon>Flavobacterium</taxon>
    </lineage>
</organism>